<dbReference type="Proteomes" id="UP000233248">
    <property type="component" value="Unassembled WGS sequence"/>
</dbReference>
<evidence type="ECO:0000313" key="9">
    <source>
        <dbReference type="Proteomes" id="UP000233248"/>
    </source>
</evidence>
<dbReference type="SUPFAM" id="SSF103481">
    <property type="entry name" value="Multidrug resistance efflux transporter EmrE"/>
    <property type="match status" value="1"/>
</dbReference>
<keyword evidence="4 6" id="KW-1133">Transmembrane helix</keyword>
<proteinExistence type="inferred from homology"/>
<feature type="domain" description="EamA" evidence="7">
    <location>
        <begin position="145"/>
        <end position="280"/>
    </location>
</feature>
<dbReference type="InterPro" id="IPR000620">
    <property type="entry name" value="EamA_dom"/>
</dbReference>
<keyword evidence="5 6" id="KW-0472">Membrane</keyword>
<feature type="transmembrane region" description="Helical" evidence="6">
    <location>
        <begin position="208"/>
        <end position="227"/>
    </location>
</feature>
<comment type="subcellular location">
    <subcellularLocation>
        <location evidence="1">Membrane</location>
        <topology evidence="1">Multi-pass membrane protein</topology>
    </subcellularLocation>
</comment>
<feature type="domain" description="EamA" evidence="7">
    <location>
        <begin position="2"/>
        <end position="130"/>
    </location>
</feature>
<dbReference type="PANTHER" id="PTHR32322:SF2">
    <property type="entry name" value="EAMA DOMAIN-CONTAINING PROTEIN"/>
    <property type="match status" value="1"/>
</dbReference>
<evidence type="ECO:0000313" key="8">
    <source>
        <dbReference type="EMBL" id="PKI80621.1"/>
    </source>
</evidence>
<dbReference type="EMBL" id="NXIF01000032">
    <property type="protein sequence ID" value="PKI80621.1"/>
    <property type="molecule type" value="Genomic_DNA"/>
</dbReference>
<sequence length="288" mass="32292">MYVLFATFLVAGSFLASQKLANVVNPLSLTLLRFIGAILIMAPFILVRKSLRDGIFKTLPRALIISLFYSLYFMGMFEALKVTTVLNTGTLYTLVPLMTAILALFIFKEKISFNKLIVYLVGLVGTLWVIFKGDLNLLLSFSLNSGDYIFIIGSFCMCCYSISIKLLYRNDNPLVLVFCTLIGGAFWMALGMLIFQKPLDWHLVQGNLIYNMLYLIIGTTIITLFLYQKSTVILGPSKVMSYIYLNPVAVAVLLLLIDNKSIETIVIPGIIITSIATFLLQKDKKVKR</sequence>
<feature type="transmembrane region" description="Helical" evidence="6">
    <location>
        <begin position="89"/>
        <end position="107"/>
    </location>
</feature>
<reference evidence="8 9" key="1">
    <citation type="submission" date="2017-09" db="EMBL/GenBank/DDBJ databases">
        <title>Genomics of the genus Arcobacter.</title>
        <authorList>
            <person name="Perez-Cataluna A."/>
            <person name="Figueras M.J."/>
            <person name="Salas-Masso N."/>
        </authorList>
    </citation>
    <scope>NUCLEOTIDE SEQUENCE [LARGE SCALE GENOMIC DNA]</scope>
    <source>
        <strain evidence="8 9">DSM 18005</strain>
    </source>
</reference>
<feature type="transmembrane region" description="Helical" evidence="6">
    <location>
        <begin position="26"/>
        <end position="47"/>
    </location>
</feature>
<dbReference type="GO" id="GO:0016020">
    <property type="term" value="C:membrane"/>
    <property type="evidence" value="ECO:0007669"/>
    <property type="project" value="UniProtKB-SubCell"/>
</dbReference>
<comment type="caution">
    <text evidence="8">The sequence shown here is derived from an EMBL/GenBank/DDBJ whole genome shotgun (WGS) entry which is preliminary data.</text>
</comment>
<dbReference type="OrthoDB" id="5338957at2"/>
<keyword evidence="3 6" id="KW-0812">Transmembrane</keyword>
<accession>A0A2N1J250</accession>
<evidence type="ECO:0000256" key="1">
    <source>
        <dbReference type="ARBA" id="ARBA00004141"/>
    </source>
</evidence>
<dbReference type="PANTHER" id="PTHR32322">
    <property type="entry name" value="INNER MEMBRANE TRANSPORTER"/>
    <property type="match status" value="1"/>
</dbReference>
<name>A0A2N1J250_9BACT</name>
<dbReference type="AlphaFoldDB" id="A0A2N1J250"/>
<feature type="transmembrane region" description="Helical" evidence="6">
    <location>
        <begin position="116"/>
        <end position="133"/>
    </location>
</feature>
<feature type="transmembrane region" description="Helical" evidence="6">
    <location>
        <begin position="262"/>
        <end position="280"/>
    </location>
</feature>
<feature type="transmembrane region" description="Helical" evidence="6">
    <location>
        <begin position="148"/>
        <end position="168"/>
    </location>
</feature>
<evidence type="ECO:0000256" key="3">
    <source>
        <dbReference type="ARBA" id="ARBA00022692"/>
    </source>
</evidence>
<gene>
    <name evidence="8" type="ORF">CP960_08655</name>
</gene>
<feature type="transmembrane region" description="Helical" evidence="6">
    <location>
        <begin position="175"/>
        <end position="196"/>
    </location>
</feature>
<evidence type="ECO:0000256" key="6">
    <source>
        <dbReference type="SAM" id="Phobius"/>
    </source>
</evidence>
<organism evidence="8 9">
    <name type="scientific">Malaciobacter halophilus</name>
    <dbReference type="NCBI Taxonomy" id="197482"/>
    <lineage>
        <taxon>Bacteria</taxon>
        <taxon>Pseudomonadati</taxon>
        <taxon>Campylobacterota</taxon>
        <taxon>Epsilonproteobacteria</taxon>
        <taxon>Campylobacterales</taxon>
        <taxon>Arcobacteraceae</taxon>
        <taxon>Malaciobacter</taxon>
    </lineage>
</organism>
<evidence type="ECO:0000259" key="7">
    <source>
        <dbReference type="Pfam" id="PF00892"/>
    </source>
</evidence>
<evidence type="ECO:0000256" key="4">
    <source>
        <dbReference type="ARBA" id="ARBA00022989"/>
    </source>
</evidence>
<comment type="similarity">
    <text evidence="2">Belongs to the EamA transporter family.</text>
</comment>
<evidence type="ECO:0000256" key="5">
    <source>
        <dbReference type="ARBA" id="ARBA00023136"/>
    </source>
</evidence>
<feature type="transmembrane region" description="Helical" evidence="6">
    <location>
        <begin position="239"/>
        <end position="256"/>
    </location>
</feature>
<keyword evidence="9" id="KW-1185">Reference proteome</keyword>
<evidence type="ECO:0000256" key="2">
    <source>
        <dbReference type="ARBA" id="ARBA00007362"/>
    </source>
</evidence>
<protein>
    <submittedName>
        <fullName evidence="8">EamA family transporter</fullName>
    </submittedName>
</protein>
<dbReference type="Pfam" id="PF00892">
    <property type="entry name" value="EamA"/>
    <property type="match status" value="2"/>
</dbReference>
<dbReference type="InterPro" id="IPR037185">
    <property type="entry name" value="EmrE-like"/>
</dbReference>
<dbReference type="InterPro" id="IPR050638">
    <property type="entry name" value="AA-Vitamin_Transporters"/>
</dbReference>
<feature type="transmembrane region" description="Helical" evidence="6">
    <location>
        <begin position="59"/>
        <end position="77"/>
    </location>
</feature>